<keyword evidence="1" id="KW-0472">Membrane</keyword>
<gene>
    <name evidence="2" type="ORF">FKR81_01460</name>
</gene>
<accession>A0A563F2R2</accession>
<protein>
    <submittedName>
        <fullName evidence="2">YggT family protein</fullName>
    </submittedName>
</protein>
<dbReference type="Pfam" id="PF02325">
    <property type="entry name" value="CCB3_YggT"/>
    <property type="match status" value="1"/>
</dbReference>
<dbReference type="RefSeq" id="WP_146349033.1">
    <property type="nucleotide sequence ID" value="NZ_VOBR01000001.1"/>
</dbReference>
<keyword evidence="1" id="KW-0812">Transmembrane</keyword>
<dbReference type="AlphaFoldDB" id="A0A563F2R2"/>
<dbReference type="EMBL" id="VOBR01000001">
    <property type="protein sequence ID" value="TWP54250.1"/>
    <property type="molecule type" value="Genomic_DNA"/>
</dbReference>
<dbReference type="InterPro" id="IPR003425">
    <property type="entry name" value="CCB3/YggT"/>
</dbReference>
<keyword evidence="1" id="KW-1133">Transmembrane helix</keyword>
<dbReference type="Proteomes" id="UP000316639">
    <property type="component" value="Unassembled WGS sequence"/>
</dbReference>
<sequence>MIEFLLAGALSLFILVLIARMIVDWAGVLNARGSFVYGARRVTYAITEPVLSPVRRVLPPVRFGAVGIDLAFTVVFIGAILLRSVVVAIF</sequence>
<name>A0A563F2R2_9PSEU</name>
<reference evidence="2 3" key="1">
    <citation type="submission" date="2019-07" db="EMBL/GenBank/DDBJ databases">
        <title>Lentzea xizangensis sp. nov., isolated from Qinghai-Tibetan Plateau Soils.</title>
        <authorList>
            <person name="Huang J."/>
        </authorList>
    </citation>
    <scope>NUCLEOTIDE SEQUENCE [LARGE SCALE GENOMIC DNA]</scope>
    <source>
        <strain evidence="2 3">FXJ1.1311</strain>
    </source>
</reference>
<dbReference type="OrthoDB" id="3216131at2"/>
<comment type="caution">
    <text evidence="2">The sequence shown here is derived from an EMBL/GenBank/DDBJ whole genome shotgun (WGS) entry which is preliminary data.</text>
</comment>
<organism evidence="2 3">
    <name type="scientific">Lentzea tibetensis</name>
    <dbReference type="NCBI Taxonomy" id="2591470"/>
    <lineage>
        <taxon>Bacteria</taxon>
        <taxon>Bacillati</taxon>
        <taxon>Actinomycetota</taxon>
        <taxon>Actinomycetes</taxon>
        <taxon>Pseudonocardiales</taxon>
        <taxon>Pseudonocardiaceae</taxon>
        <taxon>Lentzea</taxon>
    </lineage>
</organism>
<evidence type="ECO:0000313" key="3">
    <source>
        <dbReference type="Proteomes" id="UP000316639"/>
    </source>
</evidence>
<feature type="transmembrane region" description="Helical" evidence="1">
    <location>
        <begin position="61"/>
        <end position="82"/>
    </location>
</feature>
<keyword evidence="3" id="KW-1185">Reference proteome</keyword>
<dbReference type="GO" id="GO:0016020">
    <property type="term" value="C:membrane"/>
    <property type="evidence" value="ECO:0007669"/>
    <property type="project" value="InterPro"/>
</dbReference>
<evidence type="ECO:0000313" key="2">
    <source>
        <dbReference type="EMBL" id="TWP54250.1"/>
    </source>
</evidence>
<proteinExistence type="predicted"/>
<evidence type="ECO:0000256" key="1">
    <source>
        <dbReference type="SAM" id="Phobius"/>
    </source>
</evidence>